<gene>
    <name evidence="1" type="ORF">CCC13826_2255</name>
</gene>
<dbReference type="KEGG" id="cco:CCC13826_2255"/>
<name>A7ZDN5_CAMC1</name>
<evidence type="ECO:0000313" key="1">
    <source>
        <dbReference type="EMBL" id="EAT97216.2"/>
    </source>
</evidence>
<dbReference type="STRING" id="360104.CCC13826_2255"/>
<dbReference type="HOGENOM" id="CLU_2804347_0_0_7"/>
<accession>A7ZDN5</accession>
<sequence>MGGLFANLALAKAQVKRNGHQTFATKKISGKQEIAKPAINLQKWITKTAKNYQKDKIRQAPQPRKRY</sequence>
<dbReference type="Proteomes" id="UP000001121">
    <property type="component" value="Chromosome"/>
</dbReference>
<proteinExistence type="predicted"/>
<reference evidence="2" key="1">
    <citation type="submission" date="2007-10" db="EMBL/GenBank/DDBJ databases">
        <title>Genome sequence of Campylobacter concisus 13826 isolated from human feces.</title>
        <authorList>
            <person name="Fouts D.E."/>
            <person name="Mongodin E.F."/>
            <person name="Puiu D."/>
            <person name="Sebastian Y."/>
            <person name="Miller W.G."/>
            <person name="Mandrell R.E."/>
            <person name="On S."/>
            <person name="Nelson K.E."/>
        </authorList>
    </citation>
    <scope>NUCLEOTIDE SEQUENCE [LARGE SCALE GENOMIC DNA]</scope>
    <source>
        <strain evidence="2">13826</strain>
    </source>
</reference>
<protein>
    <submittedName>
        <fullName evidence="1">Uncharacterized protein</fullName>
    </submittedName>
</protein>
<organism evidence="1 2">
    <name type="scientific">Campylobacter concisus (strain 13826)</name>
    <dbReference type="NCBI Taxonomy" id="360104"/>
    <lineage>
        <taxon>Bacteria</taxon>
        <taxon>Pseudomonadati</taxon>
        <taxon>Campylobacterota</taxon>
        <taxon>Epsilonproteobacteria</taxon>
        <taxon>Campylobacterales</taxon>
        <taxon>Campylobacteraceae</taxon>
        <taxon>Campylobacter</taxon>
    </lineage>
</organism>
<dbReference type="EMBL" id="CP000792">
    <property type="protein sequence ID" value="EAT97216.2"/>
    <property type="molecule type" value="Genomic_DNA"/>
</dbReference>
<dbReference type="AlphaFoldDB" id="A7ZDN5"/>
<evidence type="ECO:0000313" key="2">
    <source>
        <dbReference type="Proteomes" id="UP000001121"/>
    </source>
</evidence>